<gene>
    <name evidence="2" type="ORF">AVDCRST_MAG64-3250</name>
</gene>
<reference evidence="2" key="1">
    <citation type="submission" date="2020-02" db="EMBL/GenBank/DDBJ databases">
        <authorList>
            <person name="Meier V. D."/>
        </authorList>
    </citation>
    <scope>NUCLEOTIDE SEQUENCE</scope>
    <source>
        <strain evidence="2">AVDCRST_MAG64</strain>
    </source>
</reference>
<feature type="compositionally biased region" description="Basic residues" evidence="1">
    <location>
        <begin position="52"/>
        <end position="62"/>
    </location>
</feature>
<feature type="non-terminal residue" evidence="2">
    <location>
        <position position="159"/>
    </location>
</feature>
<feature type="non-terminal residue" evidence="2">
    <location>
        <position position="1"/>
    </location>
</feature>
<dbReference type="AlphaFoldDB" id="A0A6J4Q3U1"/>
<evidence type="ECO:0000256" key="1">
    <source>
        <dbReference type="SAM" id="MobiDB-lite"/>
    </source>
</evidence>
<accession>A0A6J4Q3U1</accession>
<evidence type="ECO:0000313" key="2">
    <source>
        <dbReference type="EMBL" id="CAA9427343.1"/>
    </source>
</evidence>
<name>A0A6J4Q3U1_9BACT</name>
<keyword evidence="2" id="KW-0436">Ligase</keyword>
<feature type="compositionally biased region" description="Basic and acidic residues" evidence="1">
    <location>
        <begin position="97"/>
        <end position="107"/>
    </location>
</feature>
<protein>
    <submittedName>
        <fullName evidence="2">Tryptophanyl-tRNA synthetase</fullName>
        <ecNumber evidence="2">6.1.1.2</ecNumber>
    </submittedName>
</protein>
<organism evidence="2">
    <name type="scientific">uncultured Phycisphaerae bacterium</name>
    <dbReference type="NCBI Taxonomy" id="904963"/>
    <lineage>
        <taxon>Bacteria</taxon>
        <taxon>Pseudomonadati</taxon>
        <taxon>Planctomycetota</taxon>
        <taxon>Phycisphaerae</taxon>
        <taxon>environmental samples</taxon>
    </lineage>
</organism>
<sequence length="159" mass="17765">DRDVLRRCRQAPHPDRRHPDREDAPRALRRVDREPAGPPGPVRLLLPDRQQARVHHPGRQARGHPPERAGHRHRLAGRRHRPAQVGHVRPVRGAGHRRADVLLRHADPVQPGDAEPDAHAGDQGQGPRRQVPVRVPALRGRAVRRHPGVPPAARAGRRG</sequence>
<keyword evidence="2" id="KW-0030">Aminoacyl-tRNA synthetase</keyword>
<dbReference type="EMBL" id="CADCUQ010000750">
    <property type="protein sequence ID" value="CAA9427343.1"/>
    <property type="molecule type" value="Genomic_DNA"/>
</dbReference>
<feature type="compositionally biased region" description="Basic and acidic residues" evidence="1">
    <location>
        <begin position="1"/>
        <end position="35"/>
    </location>
</feature>
<feature type="region of interest" description="Disordered" evidence="1">
    <location>
        <begin position="1"/>
        <end position="159"/>
    </location>
</feature>
<dbReference type="EC" id="6.1.1.2" evidence="2"/>
<dbReference type="GO" id="GO:0004830">
    <property type="term" value="F:tryptophan-tRNA ligase activity"/>
    <property type="evidence" value="ECO:0007669"/>
    <property type="project" value="UniProtKB-EC"/>
</dbReference>
<proteinExistence type="predicted"/>
<feature type="compositionally biased region" description="Basic residues" evidence="1">
    <location>
        <begin position="70"/>
        <end position="82"/>
    </location>
</feature>